<dbReference type="PANTHER" id="PTHR10903:SF73">
    <property type="entry name" value="GTPASE IMAP FAMILY MEMBER 8"/>
    <property type="match status" value="1"/>
</dbReference>
<gene>
    <name evidence="5" type="primary">Gimap4</name>
    <name evidence="5" type="ORF">CASCAS_R04384</name>
</gene>
<dbReference type="GO" id="GO:0005525">
    <property type="term" value="F:GTP binding"/>
    <property type="evidence" value="ECO:0007669"/>
    <property type="project" value="UniProtKB-KW"/>
</dbReference>
<evidence type="ECO:0000313" key="5">
    <source>
        <dbReference type="EMBL" id="NXE57808.1"/>
    </source>
</evidence>
<dbReference type="Pfam" id="PF04548">
    <property type="entry name" value="AIG1"/>
    <property type="match status" value="1"/>
</dbReference>
<comment type="similarity">
    <text evidence="1">Belongs to the TRAFAC class TrmE-Era-EngA-EngB-Septin-like GTPase superfamily. AIG1/Toc34/Toc159-like paraseptin GTPase family. IAN subfamily.</text>
</comment>
<dbReference type="SUPFAM" id="SSF52540">
    <property type="entry name" value="P-loop containing nucleoside triphosphate hydrolases"/>
    <property type="match status" value="1"/>
</dbReference>
<dbReference type="InterPro" id="IPR006703">
    <property type="entry name" value="G_AIG1"/>
</dbReference>
<reference evidence="5 6" key="1">
    <citation type="submission" date="2019-09" db="EMBL/GenBank/DDBJ databases">
        <title>Bird 10,000 Genomes (B10K) Project - Family phase.</title>
        <authorList>
            <person name="Zhang G."/>
        </authorList>
    </citation>
    <scope>NUCLEOTIDE SEQUENCE [LARGE SCALE GENOMIC DNA]</scope>
    <source>
        <strain evidence="5">B10K-LSUMZ-50683</strain>
        <tissue evidence="5">Muscle</tissue>
    </source>
</reference>
<dbReference type="AlphaFoldDB" id="A0A7K8NWX7"/>
<dbReference type="FunFam" id="3.40.50.300:FF:000366">
    <property type="entry name" value="GTPase, IMAP family member 2"/>
    <property type="match status" value="1"/>
</dbReference>
<evidence type="ECO:0000259" key="4">
    <source>
        <dbReference type="PROSITE" id="PS51720"/>
    </source>
</evidence>
<dbReference type="InterPro" id="IPR027417">
    <property type="entry name" value="P-loop_NTPase"/>
</dbReference>
<dbReference type="InterPro" id="IPR045058">
    <property type="entry name" value="GIMA/IAN/Toc"/>
</dbReference>
<dbReference type="Gene3D" id="3.40.50.300">
    <property type="entry name" value="P-loop containing nucleotide triphosphate hydrolases"/>
    <property type="match status" value="1"/>
</dbReference>
<dbReference type="PROSITE" id="PS51720">
    <property type="entry name" value="G_AIG1"/>
    <property type="match status" value="1"/>
</dbReference>
<dbReference type="EMBL" id="VWPT01000566">
    <property type="protein sequence ID" value="NXE57808.1"/>
    <property type="molecule type" value="Genomic_DNA"/>
</dbReference>
<proteinExistence type="inferred from homology"/>
<feature type="domain" description="AIG1-type G" evidence="4">
    <location>
        <begin position="6"/>
        <end position="209"/>
    </location>
</feature>
<evidence type="ECO:0000256" key="1">
    <source>
        <dbReference type="ARBA" id="ARBA00008535"/>
    </source>
</evidence>
<evidence type="ECO:0000313" key="6">
    <source>
        <dbReference type="Proteomes" id="UP000524187"/>
    </source>
</evidence>
<feature type="non-terminal residue" evidence="5">
    <location>
        <position position="1"/>
    </location>
</feature>
<dbReference type="PANTHER" id="PTHR10903">
    <property type="entry name" value="GTPASE, IMAP FAMILY MEMBER-RELATED"/>
    <property type="match status" value="1"/>
</dbReference>
<dbReference type="CDD" id="cd01852">
    <property type="entry name" value="AIG1"/>
    <property type="match status" value="1"/>
</dbReference>
<feature type="non-terminal residue" evidence="5">
    <location>
        <position position="272"/>
    </location>
</feature>
<keyword evidence="2" id="KW-0547">Nucleotide-binding</keyword>
<dbReference type="Proteomes" id="UP000524187">
    <property type="component" value="Unassembled WGS sequence"/>
</dbReference>
<evidence type="ECO:0000256" key="2">
    <source>
        <dbReference type="ARBA" id="ARBA00022741"/>
    </source>
</evidence>
<keyword evidence="3" id="KW-0342">GTP-binding</keyword>
<protein>
    <submittedName>
        <fullName evidence="5">GIMA4 GTPase</fullName>
    </submittedName>
</protein>
<comment type="caution">
    <text evidence="5">The sequence shown here is derived from an EMBL/GenBank/DDBJ whole genome shotgun (WGS) entry which is preliminary data.</text>
</comment>
<keyword evidence="6" id="KW-1185">Reference proteome</keyword>
<evidence type="ECO:0000256" key="3">
    <source>
        <dbReference type="ARBA" id="ARBA00023134"/>
    </source>
</evidence>
<name>A0A7K8NWX7_CASCA</name>
<accession>A0A7K8NWX7</accession>
<organism evidence="5 6">
    <name type="scientific">Casuarius casuarius</name>
    <name type="common">Southern cassowary</name>
    <name type="synonym">Struthio casuarius</name>
    <dbReference type="NCBI Taxonomy" id="8787"/>
    <lineage>
        <taxon>Eukaryota</taxon>
        <taxon>Metazoa</taxon>
        <taxon>Chordata</taxon>
        <taxon>Craniata</taxon>
        <taxon>Vertebrata</taxon>
        <taxon>Euteleostomi</taxon>
        <taxon>Archelosauria</taxon>
        <taxon>Archosauria</taxon>
        <taxon>Dinosauria</taxon>
        <taxon>Saurischia</taxon>
        <taxon>Theropoda</taxon>
        <taxon>Coelurosauria</taxon>
        <taxon>Aves</taxon>
        <taxon>Palaeognathae</taxon>
        <taxon>Casuariiformes</taxon>
        <taxon>Casuariidae</taxon>
        <taxon>Casuarius</taxon>
    </lineage>
</organism>
<sequence>DQQVGETELRLVLVGKTGGGRSATGNTILGRREFESQLAVQAVTQRCARASTIRQGRTVVVIDTPAVFDTPTCSSESYHEIARCLLLSAPGPHALVLVTQLGRYTEEDEAAAGEVWRIFGHDAVKHTVVLFTRKEDLGDGSLHDYVMGTDNTALWRLIQDCGYRYCAFNNKATGAEQDAQVRDLLKLIQRVVKGNRNSYYTNKLYSQATLVLSRGERDFEEKCRILGKQVEKQLVYKVPRAVYNFPRLVCHCTLTVILWVVRFIGGVFPWGW</sequence>